<dbReference type="EMBL" id="GBRH01188591">
    <property type="protein sequence ID" value="JAE09305.1"/>
    <property type="molecule type" value="Transcribed_RNA"/>
</dbReference>
<accession>A0A0A9F8D2</accession>
<proteinExistence type="predicted"/>
<reference evidence="1" key="1">
    <citation type="submission" date="2014-09" db="EMBL/GenBank/DDBJ databases">
        <authorList>
            <person name="Magalhaes I.L.F."/>
            <person name="Oliveira U."/>
            <person name="Santos F.R."/>
            <person name="Vidigal T.H.D.A."/>
            <person name="Brescovit A.D."/>
            <person name="Santos A.J."/>
        </authorList>
    </citation>
    <scope>NUCLEOTIDE SEQUENCE</scope>
    <source>
        <tissue evidence="1">Shoot tissue taken approximately 20 cm above the soil surface</tissue>
    </source>
</reference>
<evidence type="ECO:0000313" key="1">
    <source>
        <dbReference type="EMBL" id="JAE09305.1"/>
    </source>
</evidence>
<organism evidence="1">
    <name type="scientific">Arundo donax</name>
    <name type="common">Giant reed</name>
    <name type="synonym">Donax arundinaceus</name>
    <dbReference type="NCBI Taxonomy" id="35708"/>
    <lineage>
        <taxon>Eukaryota</taxon>
        <taxon>Viridiplantae</taxon>
        <taxon>Streptophyta</taxon>
        <taxon>Embryophyta</taxon>
        <taxon>Tracheophyta</taxon>
        <taxon>Spermatophyta</taxon>
        <taxon>Magnoliopsida</taxon>
        <taxon>Liliopsida</taxon>
        <taxon>Poales</taxon>
        <taxon>Poaceae</taxon>
        <taxon>PACMAD clade</taxon>
        <taxon>Arundinoideae</taxon>
        <taxon>Arundineae</taxon>
        <taxon>Arundo</taxon>
    </lineage>
</organism>
<reference evidence="1" key="2">
    <citation type="journal article" date="2015" name="Data Brief">
        <title>Shoot transcriptome of the giant reed, Arundo donax.</title>
        <authorList>
            <person name="Barrero R.A."/>
            <person name="Guerrero F.D."/>
            <person name="Moolhuijzen P."/>
            <person name="Goolsby J.A."/>
            <person name="Tidwell J."/>
            <person name="Bellgard S.E."/>
            <person name="Bellgard M.I."/>
        </authorList>
    </citation>
    <scope>NUCLEOTIDE SEQUENCE</scope>
    <source>
        <tissue evidence="1">Shoot tissue taken approximately 20 cm above the soil surface</tissue>
    </source>
</reference>
<name>A0A0A9F8D2_ARUDO</name>
<dbReference type="AlphaFoldDB" id="A0A0A9F8D2"/>
<protein>
    <submittedName>
        <fullName evidence="1">Uncharacterized protein</fullName>
    </submittedName>
</protein>
<sequence>MSFKPSKGSKPNAPPLQLRHFVRAREIRSTIENAFA</sequence>